<reference evidence="1" key="1">
    <citation type="submission" date="2023-10" db="EMBL/GenBank/DDBJ databases">
        <title>Development of a sustainable strategy for remediation of hydrocarbon-contaminated territories based on the waste exchange concept.</title>
        <authorList>
            <person name="Krivoruchko A."/>
        </authorList>
    </citation>
    <scope>NUCLEOTIDE SEQUENCE</scope>
    <source>
        <strain evidence="1">IEGM 68</strain>
    </source>
</reference>
<dbReference type="AlphaFoldDB" id="A0AAE5A8D5"/>
<accession>A0AAE5A8D5</accession>
<comment type="caution">
    <text evidence="1">The sequence shown here is derived from an EMBL/GenBank/DDBJ whole genome shotgun (WGS) entry which is preliminary data.</text>
</comment>
<evidence type="ECO:0000313" key="1">
    <source>
        <dbReference type="EMBL" id="MDV7266619.1"/>
    </source>
</evidence>
<name>A0AAE5A8D5_9NOCA</name>
<protein>
    <submittedName>
        <fullName evidence="1">Uncharacterized protein</fullName>
    </submittedName>
</protein>
<organism evidence="1 2">
    <name type="scientific">Rhodococcus oxybenzonivorans</name>
    <dbReference type="NCBI Taxonomy" id="1990687"/>
    <lineage>
        <taxon>Bacteria</taxon>
        <taxon>Bacillati</taxon>
        <taxon>Actinomycetota</taxon>
        <taxon>Actinomycetes</taxon>
        <taxon>Mycobacteriales</taxon>
        <taxon>Nocardiaceae</taxon>
        <taxon>Rhodococcus</taxon>
    </lineage>
</organism>
<dbReference type="RefSeq" id="WP_213572189.1">
    <property type="nucleotide sequence ID" value="NZ_JAWLUP010000053.1"/>
</dbReference>
<gene>
    <name evidence="1" type="ORF">R4315_19010</name>
</gene>
<evidence type="ECO:0000313" key="2">
    <source>
        <dbReference type="Proteomes" id="UP001185863"/>
    </source>
</evidence>
<sequence length="81" mass="8480">MRDLVEPVVVGNRFTVFLLAGVGHEDLVSRFPERLRVHPQDGPVFGVVPGPAPLWAGGGDPPDFDIALAPSGFARTSGAAC</sequence>
<dbReference type="Proteomes" id="UP001185863">
    <property type="component" value="Unassembled WGS sequence"/>
</dbReference>
<proteinExistence type="predicted"/>
<dbReference type="EMBL" id="JAWLUP010000053">
    <property type="protein sequence ID" value="MDV7266619.1"/>
    <property type="molecule type" value="Genomic_DNA"/>
</dbReference>